<name>A0A841HGD4_9GAMM</name>
<dbReference type="Pfam" id="PF01636">
    <property type="entry name" value="APH"/>
    <property type="match status" value="1"/>
</dbReference>
<dbReference type="PANTHER" id="PTHR47829:SF3">
    <property type="entry name" value="AMINOGLYCOSIDE PHOSPHOTRANSFERASE DOMAIN-CONTAINING PROTEIN"/>
    <property type="match status" value="1"/>
</dbReference>
<proteinExistence type="predicted"/>
<evidence type="ECO:0000313" key="2">
    <source>
        <dbReference type="EMBL" id="MBB6091499.1"/>
    </source>
</evidence>
<keyword evidence="3" id="KW-1185">Reference proteome</keyword>
<accession>A0A841HGD4</accession>
<dbReference type="AlphaFoldDB" id="A0A841HGD4"/>
<dbReference type="InterPro" id="IPR011009">
    <property type="entry name" value="Kinase-like_dom_sf"/>
</dbReference>
<dbReference type="Gene3D" id="3.90.1200.10">
    <property type="match status" value="1"/>
</dbReference>
<dbReference type="GO" id="GO:0016301">
    <property type="term" value="F:kinase activity"/>
    <property type="evidence" value="ECO:0007669"/>
    <property type="project" value="UniProtKB-KW"/>
</dbReference>
<feature type="domain" description="Aminoglycoside phosphotransferase" evidence="1">
    <location>
        <begin position="45"/>
        <end position="273"/>
    </location>
</feature>
<keyword evidence="2" id="KW-0808">Transferase</keyword>
<evidence type="ECO:0000259" key="1">
    <source>
        <dbReference type="Pfam" id="PF01636"/>
    </source>
</evidence>
<dbReference type="EMBL" id="JACHHZ010000001">
    <property type="protein sequence ID" value="MBB6091499.1"/>
    <property type="molecule type" value="Genomic_DNA"/>
</dbReference>
<organism evidence="2 3">
    <name type="scientific">Povalibacter uvarum</name>
    <dbReference type="NCBI Taxonomy" id="732238"/>
    <lineage>
        <taxon>Bacteria</taxon>
        <taxon>Pseudomonadati</taxon>
        <taxon>Pseudomonadota</taxon>
        <taxon>Gammaproteobacteria</taxon>
        <taxon>Steroidobacterales</taxon>
        <taxon>Steroidobacteraceae</taxon>
        <taxon>Povalibacter</taxon>
    </lineage>
</organism>
<dbReference type="Proteomes" id="UP000588068">
    <property type="component" value="Unassembled WGS sequence"/>
</dbReference>
<dbReference type="InterPro" id="IPR041726">
    <property type="entry name" value="ACAD10_11_N"/>
</dbReference>
<keyword evidence="2" id="KW-0418">Kinase</keyword>
<reference evidence="2 3" key="1">
    <citation type="submission" date="2020-08" db="EMBL/GenBank/DDBJ databases">
        <title>Genomic Encyclopedia of Type Strains, Phase IV (KMG-IV): sequencing the most valuable type-strain genomes for metagenomic binning, comparative biology and taxonomic classification.</title>
        <authorList>
            <person name="Goeker M."/>
        </authorList>
    </citation>
    <scope>NUCLEOTIDE SEQUENCE [LARGE SCALE GENOMIC DNA]</scope>
    <source>
        <strain evidence="2 3">DSM 26723</strain>
    </source>
</reference>
<dbReference type="Gene3D" id="3.30.200.20">
    <property type="entry name" value="Phosphorylase Kinase, domain 1"/>
    <property type="match status" value="1"/>
</dbReference>
<dbReference type="SUPFAM" id="SSF56112">
    <property type="entry name" value="Protein kinase-like (PK-like)"/>
    <property type="match status" value="1"/>
</dbReference>
<protein>
    <submittedName>
        <fullName evidence="2">Aminoglycoside phosphotransferase (APT) family kinase protein</fullName>
    </submittedName>
</protein>
<gene>
    <name evidence="2" type="ORF">HNQ60_000345</name>
</gene>
<dbReference type="PANTHER" id="PTHR47829">
    <property type="entry name" value="HYDROLASE, PUTATIVE (AFU_ORTHOLOGUE AFUA_1G12880)-RELATED"/>
    <property type="match status" value="1"/>
</dbReference>
<evidence type="ECO:0000313" key="3">
    <source>
        <dbReference type="Proteomes" id="UP000588068"/>
    </source>
</evidence>
<sequence length="358" mass="39816">MATAASSQRDSDVVVVDVLPQHRFDEAPLWRYLEQHLPDFAGPATLRQFQGGQSNPTFLIETPARKYVLRKKPPGKLLPSAHLIEREYRILRALPSDQVPLPRARLLCEDASIIGTPFYVMDHVEGRVITGVTLPQLSPADRGAVYADFARVAAALHTVDYRACGLEDFGKPNGYVARQLDRWSKQYVASKTDENPDMDRLIAWLADHQPKQDETAIAHGDFRIGNTILHPTEPRIIALLDWELATLGHPLADLAYACMYYHMPSRNEVGGGLAGLDLAPLGIPSESEFLAIYQRHAGRAEIPDWSFFLAFSYFRMAAITQGVYARALQGNAADERAIGYGETAKIFAGIGWNLAQRH</sequence>
<dbReference type="InterPro" id="IPR052898">
    <property type="entry name" value="ACAD10-like"/>
</dbReference>
<dbReference type="CDD" id="cd05154">
    <property type="entry name" value="ACAD10_11_N-like"/>
    <property type="match status" value="1"/>
</dbReference>
<dbReference type="InterPro" id="IPR002575">
    <property type="entry name" value="Aminoglycoside_PTrfase"/>
</dbReference>
<comment type="caution">
    <text evidence="2">The sequence shown here is derived from an EMBL/GenBank/DDBJ whole genome shotgun (WGS) entry which is preliminary data.</text>
</comment>